<dbReference type="Pfam" id="PF12796">
    <property type="entry name" value="Ank_2"/>
    <property type="match status" value="1"/>
</dbReference>
<dbReference type="PROSITE" id="PS50297">
    <property type="entry name" value="ANK_REP_REGION"/>
    <property type="match status" value="1"/>
</dbReference>
<dbReference type="PANTHER" id="PTHR24126">
    <property type="entry name" value="ANKYRIN REPEAT, PH AND SEC7 DOMAIN CONTAINING PROTEIN SECG-RELATED"/>
    <property type="match status" value="1"/>
</dbReference>
<evidence type="ECO:0000256" key="3">
    <source>
        <dbReference type="PROSITE-ProRule" id="PRU00023"/>
    </source>
</evidence>
<sequence length="758" mass="87070">MVIGPYFTDSGWVRFRQQGNHIVAETTKSSENIWETSSKHDWVVEGSETKESFRFLLKEGELFRIHHNEKEEDTPKAFRAVIHEQHIEWQPIDSLLQIEQNEKNDYQQLSPKMRLLFSLAKEDNGSAVSELITTLTPAEIIETDAKGFSLAYWLVRNGLQNQADLFYQQIKFFQERYQLGNKENFRQLHWGVICNQDTSLFSDYSADFFFDDEDNLSPLQLAVKYGNQKWVEYLLNKEAEWKNSLELAIEFGHFEVFKSLMNLVSDFQERIILLAVEKGQTEMVKLILERNSIILKKPEQIKSLFEKAVLSGNEQLIELFGNLLLPLEFENDSLEILNILIAQPNYNINAILEDGLTPMQLAVKSGAYNAVKKMANLGVDLHQKDSRGDSLLHLAARNDNDNKWNKSVKIVYFLVKKGLHVDAANHKGDTPLHLAASVNRSRHFWKKSIFYCLLLCGGKLDRKNLEEETPIDVLSVDYRKKEVTEFITAFRSFLGRIFNDKMSMDLLIGGQNAAVRKIFNENPEMPRGKAIFTILLSDKVDSSLLSKLAMKKGKEEVVLFLRALPAQEELAYINSILDEQNEHALKRFFYVQRGLLKPSIERGQLFALQQRQKELTTSPSVRLEDRVKPKPLHNKIDKAYVNVMSIAAPTRAENIEKVLLLLESDLMKNQKGAIPDIICEIRETIRGINPKITSSVISTLNEIRGVIASMDEKEQEKNDVVVSVLDVFANKQNSTFQIILHKLEEIPELKMDKRNNLP</sequence>
<accession>A0A1E5JU28</accession>
<evidence type="ECO:0000313" key="4">
    <source>
        <dbReference type="EMBL" id="OEH48019.1"/>
    </source>
</evidence>
<dbReference type="PATRIC" id="fig|45071.7.peg.1027"/>
<dbReference type="InterPro" id="IPR002110">
    <property type="entry name" value="Ankyrin_rpt"/>
</dbReference>
<keyword evidence="5" id="KW-1185">Reference proteome</keyword>
<gene>
    <name evidence="4" type="ORF">lpari_00956</name>
</gene>
<dbReference type="Proteomes" id="UP000095229">
    <property type="component" value="Unassembled WGS sequence"/>
</dbReference>
<protein>
    <submittedName>
        <fullName evidence="4">Uncharacterized protein</fullName>
    </submittedName>
</protein>
<keyword evidence="1" id="KW-0677">Repeat</keyword>
<evidence type="ECO:0000256" key="1">
    <source>
        <dbReference type="ARBA" id="ARBA00022737"/>
    </source>
</evidence>
<feature type="repeat" description="ANK" evidence="3">
    <location>
        <begin position="387"/>
        <end position="426"/>
    </location>
</feature>
<dbReference type="SUPFAM" id="SSF48403">
    <property type="entry name" value="Ankyrin repeat"/>
    <property type="match status" value="1"/>
</dbReference>
<dbReference type="SMART" id="SM00248">
    <property type="entry name" value="ANK"/>
    <property type="match status" value="6"/>
</dbReference>
<dbReference type="PROSITE" id="PS50088">
    <property type="entry name" value="ANK_REPEAT"/>
    <property type="match status" value="2"/>
</dbReference>
<comment type="caution">
    <text evidence="4">The sequence shown here is derived from an EMBL/GenBank/DDBJ whole genome shotgun (WGS) entry which is preliminary data.</text>
</comment>
<evidence type="ECO:0000313" key="5">
    <source>
        <dbReference type="Proteomes" id="UP000095229"/>
    </source>
</evidence>
<name>A0A1E5JU28_9GAMM</name>
<organism evidence="4 5">
    <name type="scientific">Legionella parisiensis</name>
    <dbReference type="NCBI Taxonomy" id="45071"/>
    <lineage>
        <taxon>Bacteria</taxon>
        <taxon>Pseudomonadati</taxon>
        <taxon>Pseudomonadota</taxon>
        <taxon>Gammaproteobacteria</taxon>
        <taxon>Legionellales</taxon>
        <taxon>Legionellaceae</taxon>
        <taxon>Legionella</taxon>
    </lineage>
</organism>
<keyword evidence="2 3" id="KW-0040">ANK repeat</keyword>
<feature type="repeat" description="ANK" evidence="3">
    <location>
        <begin position="354"/>
        <end position="386"/>
    </location>
</feature>
<dbReference type="AlphaFoldDB" id="A0A1E5JU28"/>
<reference evidence="4 5" key="1">
    <citation type="submission" date="2016-02" db="EMBL/GenBank/DDBJ databases">
        <title>Secondary metabolites in Legionella.</title>
        <authorList>
            <person name="Tobias N.J."/>
            <person name="Bode H.B."/>
        </authorList>
    </citation>
    <scope>NUCLEOTIDE SEQUENCE [LARGE SCALE GENOMIC DNA]</scope>
    <source>
        <strain evidence="4 5">DSM 19216</strain>
    </source>
</reference>
<dbReference type="InterPro" id="IPR036770">
    <property type="entry name" value="Ankyrin_rpt-contain_sf"/>
</dbReference>
<dbReference type="PANTHER" id="PTHR24126:SF14">
    <property type="entry name" value="ANK_REP_REGION DOMAIN-CONTAINING PROTEIN"/>
    <property type="match status" value="1"/>
</dbReference>
<evidence type="ECO:0000256" key="2">
    <source>
        <dbReference type="ARBA" id="ARBA00023043"/>
    </source>
</evidence>
<dbReference type="Gene3D" id="1.25.40.20">
    <property type="entry name" value="Ankyrin repeat-containing domain"/>
    <property type="match status" value="1"/>
</dbReference>
<dbReference type="Pfam" id="PF00023">
    <property type="entry name" value="Ank"/>
    <property type="match status" value="1"/>
</dbReference>
<dbReference type="EMBL" id="LSOG01000032">
    <property type="protein sequence ID" value="OEH48019.1"/>
    <property type="molecule type" value="Genomic_DNA"/>
</dbReference>
<dbReference type="STRING" id="45071.Lpar_1860"/>
<proteinExistence type="predicted"/>